<sequence length="72" mass="7472">MHRHNPAGTRVVALRRVIGGLITALAVTAAIVLTSAATGQAELAPVNDSFETSALVYALLSINALVETRAFV</sequence>
<accession>A0A919K760</accession>
<proteinExistence type="predicted"/>
<feature type="transmembrane region" description="Helical" evidence="1">
    <location>
        <begin position="54"/>
        <end position="71"/>
    </location>
</feature>
<name>A0A919K760_9ACTN</name>
<organism evidence="2 3">
    <name type="scientific">Paractinoplanes rishiriensis</name>
    <dbReference type="NCBI Taxonomy" id="1050105"/>
    <lineage>
        <taxon>Bacteria</taxon>
        <taxon>Bacillati</taxon>
        <taxon>Actinomycetota</taxon>
        <taxon>Actinomycetes</taxon>
        <taxon>Micromonosporales</taxon>
        <taxon>Micromonosporaceae</taxon>
        <taxon>Paractinoplanes</taxon>
    </lineage>
</organism>
<feature type="transmembrane region" description="Helical" evidence="1">
    <location>
        <begin position="12"/>
        <end position="34"/>
    </location>
</feature>
<dbReference type="RefSeq" id="WP_203791292.1">
    <property type="nucleotide sequence ID" value="NZ_BOMV01000124.1"/>
</dbReference>
<dbReference type="AlphaFoldDB" id="A0A919K760"/>
<keyword evidence="1" id="KW-0812">Transmembrane</keyword>
<protein>
    <submittedName>
        <fullName evidence="2">Uncharacterized protein</fullName>
    </submittedName>
</protein>
<keyword evidence="1" id="KW-0472">Membrane</keyword>
<evidence type="ECO:0000256" key="1">
    <source>
        <dbReference type="SAM" id="Phobius"/>
    </source>
</evidence>
<evidence type="ECO:0000313" key="2">
    <source>
        <dbReference type="EMBL" id="GIF02211.1"/>
    </source>
</evidence>
<dbReference type="EMBL" id="BOMV01000124">
    <property type="protein sequence ID" value="GIF02211.1"/>
    <property type="molecule type" value="Genomic_DNA"/>
</dbReference>
<keyword evidence="3" id="KW-1185">Reference proteome</keyword>
<evidence type="ECO:0000313" key="3">
    <source>
        <dbReference type="Proteomes" id="UP000636960"/>
    </source>
</evidence>
<keyword evidence="1" id="KW-1133">Transmembrane helix</keyword>
<gene>
    <name evidence="2" type="ORF">Ari01nite_96750</name>
</gene>
<reference evidence="2" key="1">
    <citation type="submission" date="2021-01" db="EMBL/GenBank/DDBJ databases">
        <title>Whole genome shotgun sequence of Actinoplanes rishiriensis NBRC 108556.</title>
        <authorList>
            <person name="Komaki H."/>
            <person name="Tamura T."/>
        </authorList>
    </citation>
    <scope>NUCLEOTIDE SEQUENCE</scope>
    <source>
        <strain evidence="2">NBRC 108556</strain>
    </source>
</reference>
<comment type="caution">
    <text evidence="2">The sequence shown here is derived from an EMBL/GenBank/DDBJ whole genome shotgun (WGS) entry which is preliminary data.</text>
</comment>
<dbReference type="Proteomes" id="UP000636960">
    <property type="component" value="Unassembled WGS sequence"/>
</dbReference>